<dbReference type="OrthoDB" id="10260614at2759"/>
<name>M2R2L5_CERS8</name>
<evidence type="ECO:0000256" key="4">
    <source>
        <dbReference type="ARBA" id="ARBA00023136"/>
    </source>
</evidence>
<sequence length="191" mass="21008">MEKACTMLPSSLGISAAVYSAVIYTTLSVPDMPIRFFFLSFLVVPAKWGIGTLVALDILGAVRGWRIIDWFAHLGGATFGAFYWSYGARLWDWLRWSIFVAEARWPSVSFSRGPSAVQQYNNMKTIRTSGLLDGDYTTLDTSDQPSSASILQPPHKSQPTSGDHLTDSKLSDDDFSPGTCEETSGNFCVES</sequence>
<evidence type="ECO:0000313" key="8">
    <source>
        <dbReference type="EMBL" id="EMD38780.1"/>
    </source>
</evidence>
<dbReference type="GO" id="GO:0004252">
    <property type="term" value="F:serine-type endopeptidase activity"/>
    <property type="evidence" value="ECO:0007669"/>
    <property type="project" value="InterPro"/>
</dbReference>
<reference evidence="8 9" key="1">
    <citation type="journal article" date="2012" name="Proc. Natl. Acad. Sci. U.S.A.">
        <title>Comparative genomics of Ceriporiopsis subvermispora and Phanerochaete chrysosporium provide insight into selective ligninolysis.</title>
        <authorList>
            <person name="Fernandez-Fueyo E."/>
            <person name="Ruiz-Duenas F.J."/>
            <person name="Ferreira P."/>
            <person name="Floudas D."/>
            <person name="Hibbett D.S."/>
            <person name="Canessa P."/>
            <person name="Larrondo L.F."/>
            <person name="James T.Y."/>
            <person name="Seelenfreund D."/>
            <person name="Lobos S."/>
            <person name="Polanco R."/>
            <person name="Tello M."/>
            <person name="Honda Y."/>
            <person name="Watanabe T."/>
            <person name="Watanabe T."/>
            <person name="Ryu J.S."/>
            <person name="Kubicek C.P."/>
            <person name="Schmoll M."/>
            <person name="Gaskell J."/>
            <person name="Hammel K.E."/>
            <person name="St John F.J."/>
            <person name="Vanden Wymelenberg A."/>
            <person name="Sabat G."/>
            <person name="Splinter BonDurant S."/>
            <person name="Syed K."/>
            <person name="Yadav J.S."/>
            <person name="Doddapaneni H."/>
            <person name="Subramanian V."/>
            <person name="Lavin J.L."/>
            <person name="Oguiza J.A."/>
            <person name="Perez G."/>
            <person name="Pisabarro A.G."/>
            <person name="Ramirez L."/>
            <person name="Santoyo F."/>
            <person name="Master E."/>
            <person name="Coutinho P.M."/>
            <person name="Henrissat B."/>
            <person name="Lombard V."/>
            <person name="Magnuson J.K."/>
            <person name="Kuees U."/>
            <person name="Hori C."/>
            <person name="Igarashi K."/>
            <person name="Samejima M."/>
            <person name="Held B.W."/>
            <person name="Barry K.W."/>
            <person name="LaButti K.M."/>
            <person name="Lapidus A."/>
            <person name="Lindquist E.A."/>
            <person name="Lucas S.M."/>
            <person name="Riley R."/>
            <person name="Salamov A.A."/>
            <person name="Hoffmeister D."/>
            <person name="Schwenk D."/>
            <person name="Hadar Y."/>
            <person name="Yarden O."/>
            <person name="de Vries R.P."/>
            <person name="Wiebenga A."/>
            <person name="Stenlid J."/>
            <person name="Eastwood D."/>
            <person name="Grigoriev I.V."/>
            <person name="Berka R.M."/>
            <person name="Blanchette R.A."/>
            <person name="Kersten P."/>
            <person name="Martinez A.T."/>
            <person name="Vicuna R."/>
            <person name="Cullen D."/>
        </authorList>
    </citation>
    <scope>NUCLEOTIDE SEQUENCE [LARGE SCALE GENOMIC DNA]</scope>
    <source>
        <strain evidence="8 9">B</strain>
    </source>
</reference>
<feature type="compositionally biased region" description="Polar residues" evidence="5">
    <location>
        <begin position="140"/>
        <end position="163"/>
    </location>
</feature>
<comment type="subcellular location">
    <subcellularLocation>
        <location evidence="1">Membrane</location>
        <topology evidence="1">Multi-pass membrane protein</topology>
    </subcellularLocation>
</comment>
<accession>M2R2L5</accession>
<feature type="region of interest" description="Disordered" evidence="5">
    <location>
        <begin position="140"/>
        <end position="191"/>
    </location>
</feature>
<keyword evidence="4 6" id="KW-0472">Membrane</keyword>
<dbReference type="GO" id="GO:0016020">
    <property type="term" value="C:membrane"/>
    <property type="evidence" value="ECO:0007669"/>
    <property type="project" value="UniProtKB-SubCell"/>
</dbReference>
<dbReference type="SUPFAM" id="SSF144091">
    <property type="entry name" value="Rhomboid-like"/>
    <property type="match status" value="1"/>
</dbReference>
<evidence type="ECO:0000256" key="1">
    <source>
        <dbReference type="ARBA" id="ARBA00004141"/>
    </source>
</evidence>
<dbReference type="Proteomes" id="UP000016930">
    <property type="component" value="Unassembled WGS sequence"/>
</dbReference>
<evidence type="ECO:0000313" key="9">
    <source>
        <dbReference type="Proteomes" id="UP000016930"/>
    </source>
</evidence>
<evidence type="ECO:0000256" key="3">
    <source>
        <dbReference type="ARBA" id="ARBA00022989"/>
    </source>
</evidence>
<protein>
    <recommendedName>
        <fullName evidence="7">Peptidase S54 rhomboid domain-containing protein</fullName>
    </recommendedName>
</protein>
<organism evidence="8 9">
    <name type="scientific">Ceriporiopsis subvermispora (strain B)</name>
    <name type="common">White-rot fungus</name>
    <name type="synonym">Gelatoporia subvermispora</name>
    <dbReference type="NCBI Taxonomy" id="914234"/>
    <lineage>
        <taxon>Eukaryota</taxon>
        <taxon>Fungi</taxon>
        <taxon>Dikarya</taxon>
        <taxon>Basidiomycota</taxon>
        <taxon>Agaricomycotina</taxon>
        <taxon>Agaricomycetes</taxon>
        <taxon>Polyporales</taxon>
        <taxon>Gelatoporiaceae</taxon>
        <taxon>Gelatoporia</taxon>
    </lineage>
</organism>
<dbReference type="AlphaFoldDB" id="M2R2L5"/>
<dbReference type="InterPro" id="IPR022764">
    <property type="entry name" value="Peptidase_S54_rhomboid_dom"/>
</dbReference>
<feature type="transmembrane region" description="Helical" evidence="6">
    <location>
        <begin position="36"/>
        <end position="56"/>
    </location>
</feature>
<dbReference type="Gene3D" id="1.20.1540.10">
    <property type="entry name" value="Rhomboid-like"/>
    <property type="match status" value="1"/>
</dbReference>
<dbReference type="InterPro" id="IPR035952">
    <property type="entry name" value="Rhomboid-like_sf"/>
</dbReference>
<dbReference type="STRING" id="914234.M2R2L5"/>
<evidence type="ECO:0000256" key="6">
    <source>
        <dbReference type="SAM" id="Phobius"/>
    </source>
</evidence>
<dbReference type="EMBL" id="KB445794">
    <property type="protein sequence ID" value="EMD38780.1"/>
    <property type="molecule type" value="Genomic_DNA"/>
</dbReference>
<feature type="compositionally biased region" description="Polar residues" evidence="5">
    <location>
        <begin position="181"/>
        <end position="191"/>
    </location>
</feature>
<evidence type="ECO:0000256" key="2">
    <source>
        <dbReference type="ARBA" id="ARBA00022692"/>
    </source>
</evidence>
<dbReference type="Pfam" id="PF01694">
    <property type="entry name" value="Rhomboid"/>
    <property type="match status" value="1"/>
</dbReference>
<proteinExistence type="predicted"/>
<keyword evidence="3 6" id="KW-1133">Transmembrane helix</keyword>
<keyword evidence="9" id="KW-1185">Reference proteome</keyword>
<gene>
    <name evidence="8" type="ORF">CERSUDRAFT_104115</name>
</gene>
<feature type="domain" description="Peptidase S54 rhomboid" evidence="7">
    <location>
        <begin position="10"/>
        <end position="84"/>
    </location>
</feature>
<keyword evidence="2 6" id="KW-0812">Transmembrane</keyword>
<evidence type="ECO:0000256" key="5">
    <source>
        <dbReference type="SAM" id="MobiDB-lite"/>
    </source>
</evidence>
<dbReference type="HOGENOM" id="CLU_1421262_0_0_1"/>
<evidence type="ECO:0000259" key="7">
    <source>
        <dbReference type="Pfam" id="PF01694"/>
    </source>
</evidence>